<dbReference type="AlphaFoldDB" id="A0A2U3KI47"/>
<evidence type="ECO:0000313" key="3">
    <source>
        <dbReference type="EMBL" id="SPF39328.1"/>
    </source>
</evidence>
<reference evidence="4" key="1">
    <citation type="submission" date="2018-02" db="EMBL/GenBank/DDBJ databases">
        <authorList>
            <person name="Hausmann B."/>
        </authorList>
    </citation>
    <scope>NUCLEOTIDE SEQUENCE [LARGE SCALE GENOMIC DNA]</scope>
    <source>
        <strain evidence="4">Peat soil MAG SbA1</strain>
    </source>
</reference>
<dbReference type="InterPro" id="IPR029058">
    <property type="entry name" value="AB_hydrolase_fold"/>
</dbReference>
<protein>
    <recommendedName>
        <fullName evidence="2">Serine aminopeptidase S33 domain-containing protein</fullName>
    </recommendedName>
</protein>
<organism evidence="3 4">
    <name type="scientific">Candidatus Sulfotelmatobacter kueseliae</name>
    <dbReference type="NCBI Taxonomy" id="2042962"/>
    <lineage>
        <taxon>Bacteria</taxon>
        <taxon>Pseudomonadati</taxon>
        <taxon>Acidobacteriota</taxon>
        <taxon>Terriglobia</taxon>
        <taxon>Terriglobales</taxon>
        <taxon>Candidatus Korobacteraceae</taxon>
        <taxon>Candidatus Sulfotelmatobacter</taxon>
    </lineage>
</organism>
<dbReference type="Gene3D" id="3.40.50.1820">
    <property type="entry name" value="alpha/beta hydrolase"/>
    <property type="match status" value="1"/>
</dbReference>
<feature type="chain" id="PRO_5015489400" description="Serine aminopeptidase S33 domain-containing protein" evidence="1">
    <location>
        <begin position="24"/>
        <end position="568"/>
    </location>
</feature>
<feature type="signal peptide" evidence="1">
    <location>
        <begin position="1"/>
        <end position="23"/>
    </location>
</feature>
<gene>
    <name evidence="3" type="ORF">SBA1_270043</name>
</gene>
<keyword evidence="1" id="KW-0732">Signal</keyword>
<dbReference type="PANTHER" id="PTHR43265">
    <property type="entry name" value="ESTERASE ESTD"/>
    <property type="match status" value="1"/>
</dbReference>
<dbReference type="InterPro" id="IPR022742">
    <property type="entry name" value="Hydrolase_4"/>
</dbReference>
<dbReference type="InterPro" id="IPR053145">
    <property type="entry name" value="AB_hydrolase_Est10"/>
</dbReference>
<dbReference type="GO" id="GO:0052689">
    <property type="term" value="F:carboxylic ester hydrolase activity"/>
    <property type="evidence" value="ECO:0007669"/>
    <property type="project" value="TreeGrafter"/>
</dbReference>
<dbReference type="PANTHER" id="PTHR43265:SF1">
    <property type="entry name" value="ESTERASE ESTD"/>
    <property type="match status" value="1"/>
</dbReference>
<evidence type="ECO:0000259" key="2">
    <source>
        <dbReference type="Pfam" id="PF12146"/>
    </source>
</evidence>
<sequence length="568" mass="60770">MKRILVFIVLPAFLLAGVSLARAQDIAGDWQGTINADGAELRLVLHISKAPDGSLKATLDSIDQPGGNGIPVNSVTLKDSKLSLEVTAVQGTYEGKVAADGNTISGTWTQGQSLPLDFKRGTAPVKTEHKPAKPSDIDGTWMGSLDTGAVKLRVVFHLVNTEDGLIATMDSPDQGAKGLPTTSVTRDGASLKIEAKGIGGVFEGKIAADLSSIDGKWTQMGNTMPLVLKRVKDQAELELKRPQNPVKPYPYREDEITYDNKIQNVMLAATFTIPQGTGPFPAVLLITGSGPQDRNESLLGHKPFLVLSDYLTRHGIAVLRADDRGVGKSTGVFAQATTADFATDTEAGVAYLKTRAEVNPHKIGLIGHSEGAVIAPMVAARNQDVAFIVMMAGTGVPGDQVLVAQGEAIQIASGKNPEEAAKNAAKERQILTLVETEKDQAVLEKELKEKMAGEVPEAQIGLQISEITSPWLRYFLTYDPATALRKVTCPVLVLNGEKDKQVLPSQNLPAIRKALEEAGNQHFEIDELPGLNHLFQTAKTGAPAEYAEIEETMSPLALEKMASWIGKQ</sequence>
<evidence type="ECO:0000313" key="4">
    <source>
        <dbReference type="Proteomes" id="UP000238701"/>
    </source>
</evidence>
<evidence type="ECO:0000256" key="1">
    <source>
        <dbReference type="SAM" id="SignalP"/>
    </source>
</evidence>
<name>A0A2U3KI47_9BACT</name>
<dbReference type="Proteomes" id="UP000238701">
    <property type="component" value="Unassembled WGS sequence"/>
</dbReference>
<dbReference type="SUPFAM" id="SSF53474">
    <property type="entry name" value="alpha/beta-Hydrolases"/>
    <property type="match status" value="1"/>
</dbReference>
<proteinExistence type="predicted"/>
<feature type="domain" description="Serine aminopeptidase S33" evidence="2">
    <location>
        <begin position="307"/>
        <end position="534"/>
    </location>
</feature>
<dbReference type="Pfam" id="PF12146">
    <property type="entry name" value="Hydrolase_4"/>
    <property type="match status" value="1"/>
</dbReference>
<dbReference type="EMBL" id="OMOD01000119">
    <property type="protein sequence ID" value="SPF39328.1"/>
    <property type="molecule type" value="Genomic_DNA"/>
</dbReference>
<accession>A0A2U3KI47</accession>